<dbReference type="EMBL" id="LRRQ01000076">
    <property type="protein sequence ID" value="OAM89989.1"/>
    <property type="molecule type" value="Genomic_DNA"/>
</dbReference>
<dbReference type="InterPro" id="IPR000683">
    <property type="entry name" value="Gfo/Idh/MocA-like_OxRdtase_N"/>
</dbReference>
<dbReference type="STRING" id="1184151.AW736_10465"/>
<dbReference type="SUPFAM" id="SSF55347">
    <property type="entry name" value="Glyceraldehyde-3-phosphate dehydrogenase-like, C-terminal domain"/>
    <property type="match status" value="1"/>
</dbReference>
<dbReference type="InterPro" id="IPR036291">
    <property type="entry name" value="NAD(P)-bd_dom_sf"/>
</dbReference>
<sequence length="360" mass="39745">MMRPISFAIIGGGWRAEFFLRIARALPERFRVTGVLIRNREKHADFQHRWDGVAVADSLDGLLAAPQTPRFVIVSVPWTASPGCILACAERGVPVLCETPPAPDLAGLLRLHKLTEQGARVQVAEQYALQPLHAAWLAIAGSGRLGEPAQAQVSVAHGYHGIHLMRRFLGVDFEPVTIDARPFRAPLVQGPDRHGPPEKEIIAQDEQLLARFDFDNGKLGIFDFTGAQYFSWIRANRVLVRGERGELDGGGARWLHDFRTPISAPLVRHDAGHGTNLEGFHHKGYTLGAEWVYKNPVAPGRLADDEIAIADCIQKMDSYVDGGPSHVDLRQASQDQYLSLLMGQSARTGKPVTSERQPWM</sequence>
<name>A0A178ILB8_9BACT</name>
<evidence type="ECO:0000313" key="3">
    <source>
        <dbReference type="Proteomes" id="UP000078486"/>
    </source>
</evidence>
<dbReference type="GO" id="GO:0000166">
    <property type="term" value="F:nucleotide binding"/>
    <property type="evidence" value="ECO:0007669"/>
    <property type="project" value="InterPro"/>
</dbReference>
<dbReference type="Pfam" id="PF01408">
    <property type="entry name" value="GFO_IDH_MocA"/>
    <property type="match status" value="1"/>
</dbReference>
<dbReference type="Proteomes" id="UP000078486">
    <property type="component" value="Unassembled WGS sequence"/>
</dbReference>
<accession>A0A178ILB8</accession>
<protein>
    <recommendedName>
        <fullName evidence="1">Gfo/Idh/MocA-like oxidoreductase N-terminal domain-containing protein</fullName>
    </recommendedName>
</protein>
<keyword evidence="3" id="KW-1185">Reference proteome</keyword>
<dbReference type="SUPFAM" id="SSF51735">
    <property type="entry name" value="NAD(P)-binding Rossmann-fold domains"/>
    <property type="match status" value="1"/>
</dbReference>
<feature type="domain" description="Gfo/Idh/MocA-like oxidoreductase N-terminal" evidence="1">
    <location>
        <begin position="6"/>
        <end position="123"/>
    </location>
</feature>
<comment type="caution">
    <text evidence="2">The sequence shown here is derived from an EMBL/GenBank/DDBJ whole genome shotgun (WGS) entry which is preliminary data.</text>
</comment>
<organism evidence="2 3">
    <name type="scientific">Termitidicoccus mucosus</name>
    <dbReference type="NCBI Taxonomy" id="1184151"/>
    <lineage>
        <taxon>Bacteria</taxon>
        <taxon>Pseudomonadati</taxon>
        <taxon>Verrucomicrobiota</taxon>
        <taxon>Opitutia</taxon>
        <taxon>Opitutales</taxon>
        <taxon>Opitutaceae</taxon>
        <taxon>Termitidicoccus</taxon>
    </lineage>
</organism>
<reference evidence="2 3" key="1">
    <citation type="submission" date="2016-01" db="EMBL/GenBank/DDBJ databases">
        <title>High potential of lignocellulose degradation of a new Verrucomicrobia species.</title>
        <authorList>
            <person name="Wang Y."/>
            <person name="Shi Y."/>
            <person name="Qiu Z."/>
            <person name="Liu S."/>
            <person name="Yang H."/>
        </authorList>
    </citation>
    <scope>NUCLEOTIDE SEQUENCE [LARGE SCALE GENOMIC DNA]</scope>
    <source>
        <strain evidence="2 3">TSB47</strain>
    </source>
</reference>
<dbReference type="Gene3D" id="3.40.50.720">
    <property type="entry name" value="NAD(P)-binding Rossmann-like Domain"/>
    <property type="match status" value="1"/>
</dbReference>
<evidence type="ECO:0000313" key="2">
    <source>
        <dbReference type="EMBL" id="OAM89989.1"/>
    </source>
</evidence>
<dbReference type="Gene3D" id="3.30.360.10">
    <property type="entry name" value="Dihydrodipicolinate Reductase, domain 2"/>
    <property type="match status" value="1"/>
</dbReference>
<gene>
    <name evidence="2" type="ORF">AW736_10465</name>
</gene>
<proteinExistence type="predicted"/>
<dbReference type="AlphaFoldDB" id="A0A178ILB8"/>
<evidence type="ECO:0000259" key="1">
    <source>
        <dbReference type="Pfam" id="PF01408"/>
    </source>
</evidence>